<keyword evidence="3" id="KW-1185">Reference proteome</keyword>
<reference evidence="2 3" key="1">
    <citation type="submission" date="2016-09" db="EMBL/GenBank/DDBJ databases">
        <title>The draft genome of Dichanthelium oligosanthes: A C3 panicoid grass species.</title>
        <authorList>
            <person name="Studer A.J."/>
            <person name="Schnable J.C."/>
            <person name="Brutnell T.P."/>
        </authorList>
    </citation>
    <scope>NUCLEOTIDE SEQUENCE [LARGE SCALE GENOMIC DNA]</scope>
    <source>
        <strain evidence="3">cv. Kellogg 1175</strain>
        <tissue evidence="2">Leaf</tissue>
    </source>
</reference>
<protein>
    <recommendedName>
        <fullName evidence="1">PB1-like domain-containing protein</fullName>
    </recommendedName>
</protein>
<dbReference type="Pfam" id="PF26130">
    <property type="entry name" value="PB1-like"/>
    <property type="match status" value="1"/>
</dbReference>
<accession>A0A1E5VJE1</accession>
<gene>
    <name evidence="2" type="ORF">BAE44_0013753</name>
</gene>
<evidence type="ECO:0000313" key="3">
    <source>
        <dbReference type="Proteomes" id="UP000095767"/>
    </source>
</evidence>
<feature type="domain" description="PB1-like" evidence="1">
    <location>
        <begin position="1"/>
        <end position="81"/>
    </location>
</feature>
<evidence type="ECO:0000259" key="1">
    <source>
        <dbReference type="Pfam" id="PF26130"/>
    </source>
</evidence>
<dbReference type="AlphaFoldDB" id="A0A1E5VJE1"/>
<dbReference type="Proteomes" id="UP000095767">
    <property type="component" value="Unassembled WGS sequence"/>
</dbReference>
<feature type="non-terminal residue" evidence="2">
    <location>
        <position position="1"/>
    </location>
</feature>
<organism evidence="2 3">
    <name type="scientific">Dichanthelium oligosanthes</name>
    <dbReference type="NCBI Taxonomy" id="888268"/>
    <lineage>
        <taxon>Eukaryota</taxon>
        <taxon>Viridiplantae</taxon>
        <taxon>Streptophyta</taxon>
        <taxon>Embryophyta</taxon>
        <taxon>Tracheophyta</taxon>
        <taxon>Spermatophyta</taxon>
        <taxon>Magnoliopsida</taxon>
        <taxon>Liliopsida</taxon>
        <taxon>Poales</taxon>
        <taxon>Poaceae</taxon>
        <taxon>PACMAD clade</taxon>
        <taxon>Panicoideae</taxon>
        <taxon>Panicodae</taxon>
        <taxon>Paniceae</taxon>
        <taxon>Dichantheliinae</taxon>
        <taxon>Dichanthelium</taxon>
    </lineage>
</organism>
<evidence type="ECO:0000313" key="2">
    <source>
        <dbReference type="EMBL" id="OEL25226.1"/>
    </source>
</evidence>
<dbReference type="OrthoDB" id="691381at2759"/>
<proteinExistence type="predicted"/>
<dbReference type="EMBL" id="LWDX02037752">
    <property type="protein sequence ID" value="OEL25226.1"/>
    <property type="molecule type" value="Genomic_DNA"/>
</dbReference>
<name>A0A1E5VJE1_9POAL</name>
<dbReference type="InterPro" id="IPR058594">
    <property type="entry name" value="PB1-like_dom_pln"/>
</dbReference>
<comment type="caution">
    <text evidence="2">The sequence shown here is derived from an EMBL/GenBank/DDBJ whole genome shotgun (WGS) entry which is preliminary data.</text>
</comment>
<sequence length="106" mass="12134">LNYVRGRVGLSHIEKDKISLPELRGFLGDHVTLTAEDVVDFHWLFLDVDMSNGLRRLADDQSCMHMSDCIIEGGVAEVYVEIYKLVDGRNWVIISNQQKVKDHIHV</sequence>